<feature type="domain" description="Signal transduction histidine kinase HWE region" evidence="10">
    <location>
        <begin position="373"/>
        <end position="456"/>
    </location>
</feature>
<dbReference type="STRING" id="394264.SAMN04488040_1987"/>
<sequence>MTSGFPGTDIFRGLTFRVLLFLSLALLPIGLISVVQTREIAEQNIMNAELSLLAITEQASSSESGLIQEAFGGADALASVVNLIKADSFSCSAFLREYQKSSNLYTLVSFVRVDGQMECVSNGIATDMSENPIYKKLMQSKKRTANISLRPSISKEVVLIVSVPLRVDGELLGFVNMSIPERVFREAVELDLEVRPTAMVTFNAEGDILTTENDRDRASQEMPAVQELKWYAGQSGGVIRAKNLQGDDRLYAILPIVPGVVYAMSVWPENSPLLTAGASTRLNLVLPVIMWIASLIVAFWALNRLAIKHIRKLGRQMRHFALNRTLPRTTLSGVVPTEIVNMEEAFVGMAESILRDEAKLEDNLRQKNILLKEVHHRVKNNLQLISSIMNMQIRQASTPDAKRVLQRLQDRILSLATVHKSLYQNDNLTRVDGGVLMHEIVNQLLSVGLPSGSGITVTQKYEAIQLDPDDAAPLTLLVSEAVTNALKYVAVGQADKGRIEVTLKYTGPEMALLTVSNSTGHGDVEKGTGLGSRLINAFSRQLNGQFKINEEPNSYTLSVEFPVPLKSKIVYDY</sequence>
<keyword evidence="8" id="KW-0472">Membrane</keyword>
<dbReference type="Pfam" id="PF02518">
    <property type="entry name" value="HATPase_c"/>
    <property type="match status" value="1"/>
</dbReference>
<evidence type="ECO:0000313" key="12">
    <source>
        <dbReference type="Proteomes" id="UP000199239"/>
    </source>
</evidence>
<dbReference type="EC" id="2.7.13.3" evidence="2"/>
<comment type="catalytic activity">
    <reaction evidence="1">
        <text>ATP + protein L-histidine = ADP + protein N-phospho-L-histidine.</text>
        <dbReference type="EC" id="2.7.13.3"/>
    </reaction>
</comment>
<dbReference type="PANTHER" id="PTHR41523">
    <property type="entry name" value="TWO-COMPONENT SYSTEM SENSOR PROTEIN"/>
    <property type="match status" value="1"/>
</dbReference>
<keyword evidence="7" id="KW-0067">ATP-binding</keyword>
<dbReference type="InterPro" id="IPR003594">
    <property type="entry name" value="HATPase_dom"/>
</dbReference>
<dbReference type="SUPFAM" id="SSF55874">
    <property type="entry name" value="ATPase domain of HSP90 chaperone/DNA topoisomerase II/histidine kinase"/>
    <property type="match status" value="1"/>
</dbReference>
<dbReference type="Proteomes" id="UP000199239">
    <property type="component" value="Unassembled WGS sequence"/>
</dbReference>
<dbReference type="Pfam" id="PF07568">
    <property type="entry name" value="HisKA_2"/>
    <property type="match status" value="1"/>
</dbReference>
<evidence type="ECO:0000256" key="7">
    <source>
        <dbReference type="ARBA" id="ARBA00022840"/>
    </source>
</evidence>
<dbReference type="Gene3D" id="3.30.450.20">
    <property type="entry name" value="PAS domain"/>
    <property type="match status" value="2"/>
</dbReference>
<feature type="transmembrane region" description="Helical" evidence="8">
    <location>
        <begin position="14"/>
        <end position="35"/>
    </location>
</feature>
<dbReference type="GO" id="GO:0005524">
    <property type="term" value="F:ATP binding"/>
    <property type="evidence" value="ECO:0007669"/>
    <property type="project" value="UniProtKB-KW"/>
</dbReference>
<dbReference type="RefSeq" id="WP_093916218.1">
    <property type="nucleotide sequence ID" value="NZ_FPAJ01000003.1"/>
</dbReference>
<dbReference type="AlphaFoldDB" id="A0A1I6T224"/>
<evidence type="ECO:0000259" key="10">
    <source>
        <dbReference type="SMART" id="SM00911"/>
    </source>
</evidence>
<dbReference type="SMART" id="SM00387">
    <property type="entry name" value="HATPase_c"/>
    <property type="match status" value="1"/>
</dbReference>
<keyword evidence="4" id="KW-0808">Transferase</keyword>
<dbReference type="InterPro" id="IPR036890">
    <property type="entry name" value="HATPase_C_sf"/>
</dbReference>
<dbReference type="SMART" id="SM00911">
    <property type="entry name" value="HWE_HK"/>
    <property type="match status" value="1"/>
</dbReference>
<evidence type="ECO:0000256" key="2">
    <source>
        <dbReference type="ARBA" id="ARBA00012438"/>
    </source>
</evidence>
<protein>
    <recommendedName>
        <fullName evidence="2">histidine kinase</fullName>
        <ecNumber evidence="2">2.7.13.3</ecNumber>
    </recommendedName>
</protein>
<evidence type="ECO:0000256" key="6">
    <source>
        <dbReference type="ARBA" id="ARBA00022777"/>
    </source>
</evidence>
<reference evidence="12" key="1">
    <citation type="submission" date="2016-10" db="EMBL/GenBank/DDBJ databases">
        <authorList>
            <person name="Varghese N."/>
            <person name="Submissions S."/>
        </authorList>
    </citation>
    <scope>NUCLEOTIDE SEQUENCE [LARGE SCALE GENOMIC DNA]</scope>
    <source>
        <strain evidence="12">DSM 23422</strain>
    </source>
</reference>
<evidence type="ECO:0000256" key="4">
    <source>
        <dbReference type="ARBA" id="ARBA00022679"/>
    </source>
</evidence>
<dbReference type="Gene3D" id="3.30.565.10">
    <property type="entry name" value="Histidine kinase-like ATPase, C-terminal domain"/>
    <property type="match status" value="1"/>
</dbReference>
<gene>
    <name evidence="11" type="ORF">SAMN04488040_1987</name>
</gene>
<keyword evidence="8" id="KW-1133">Transmembrane helix</keyword>
<dbReference type="GO" id="GO:0004673">
    <property type="term" value="F:protein histidine kinase activity"/>
    <property type="evidence" value="ECO:0007669"/>
    <property type="project" value="UniProtKB-EC"/>
</dbReference>
<keyword evidence="6 11" id="KW-0418">Kinase</keyword>
<feature type="domain" description="Histidine kinase/HSP90-like ATPase" evidence="9">
    <location>
        <begin position="469"/>
        <end position="567"/>
    </location>
</feature>
<evidence type="ECO:0000313" key="11">
    <source>
        <dbReference type="EMBL" id="SFS83037.1"/>
    </source>
</evidence>
<dbReference type="EMBL" id="FPAJ01000003">
    <property type="protein sequence ID" value="SFS83037.1"/>
    <property type="molecule type" value="Genomic_DNA"/>
</dbReference>
<dbReference type="PANTHER" id="PTHR41523:SF8">
    <property type="entry name" value="ETHYLENE RESPONSE SENSOR PROTEIN"/>
    <property type="match status" value="1"/>
</dbReference>
<keyword evidence="8" id="KW-0812">Transmembrane</keyword>
<accession>A0A1I6T224</accession>
<proteinExistence type="predicted"/>
<evidence type="ECO:0000256" key="1">
    <source>
        <dbReference type="ARBA" id="ARBA00000085"/>
    </source>
</evidence>
<evidence type="ECO:0000259" key="9">
    <source>
        <dbReference type="SMART" id="SM00387"/>
    </source>
</evidence>
<keyword evidence="12" id="KW-1185">Reference proteome</keyword>
<dbReference type="OrthoDB" id="9767435at2"/>
<name>A0A1I6T224_9RHOB</name>
<evidence type="ECO:0000256" key="5">
    <source>
        <dbReference type="ARBA" id="ARBA00022741"/>
    </source>
</evidence>
<dbReference type="InterPro" id="IPR011495">
    <property type="entry name" value="Sig_transdc_His_kin_sub2_dim/P"/>
</dbReference>
<dbReference type="InterPro" id="IPR011102">
    <property type="entry name" value="Sig_transdc_His_kinase_HWE"/>
</dbReference>
<evidence type="ECO:0000256" key="8">
    <source>
        <dbReference type="SAM" id="Phobius"/>
    </source>
</evidence>
<keyword evidence="5" id="KW-0547">Nucleotide-binding</keyword>
<evidence type="ECO:0000256" key="3">
    <source>
        <dbReference type="ARBA" id="ARBA00022553"/>
    </source>
</evidence>
<organism evidence="11 12">
    <name type="scientific">Sulfitobacter marinus</name>
    <dbReference type="NCBI Taxonomy" id="394264"/>
    <lineage>
        <taxon>Bacteria</taxon>
        <taxon>Pseudomonadati</taxon>
        <taxon>Pseudomonadota</taxon>
        <taxon>Alphaproteobacteria</taxon>
        <taxon>Rhodobacterales</taxon>
        <taxon>Roseobacteraceae</taxon>
        <taxon>Sulfitobacter</taxon>
    </lineage>
</organism>
<keyword evidence="3" id="KW-0597">Phosphoprotein</keyword>
<feature type="transmembrane region" description="Helical" evidence="8">
    <location>
        <begin position="250"/>
        <end position="268"/>
    </location>
</feature>
<feature type="transmembrane region" description="Helical" evidence="8">
    <location>
        <begin position="288"/>
        <end position="307"/>
    </location>
</feature>